<reference evidence="2" key="1">
    <citation type="journal article" date="2021" name="BMC Genomics">
        <title>Chromosome-level genome assembly and manually-curated proteome of model necrotroph Parastagonospora nodorum Sn15 reveals a genome-wide trove of candidate effector homologs, and redundancy of virulence-related functions within an accessory chromosome.</title>
        <authorList>
            <person name="Bertazzoni S."/>
            <person name="Jones D.A.B."/>
            <person name="Phan H.T."/>
            <person name="Tan K.-C."/>
            <person name="Hane J.K."/>
        </authorList>
    </citation>
    <scope>NUCLEOTIDE SEQUENCE [LARGE SCALE GENOMIC DNA]</scope>
    <source>
        <strain evidence="2">SN15 / ATCC MYA-4574 / FGSC 10173)</strain>
    </source>
</reference>
<protein>
    <submittedName>
        <fullName evidence="1">Uncharacterized protein</fullName>
    </submittedName>
</protein>
<sequence length="68" mass="7328">SHFKSSDNLQTFIFRNFFCNTKQPSSCLAQTVDATLPDLASADPTALVATRALATLALTLLKRGDLIS</sequence>
<organism evidence="1 2">
    <name type="scientific">Phaeosphaeria nodorum (strain SN15 / ATCC MYA-4574 / FGSC 10173)</name>
    <name type="common">Glume blotch fungus</name>
    <name type="synonym">Parastagonospora nodorum</name>
    <dbReference type="NCBI Taxonomy" id="321614"/>
    <lineage>
        <taxon>Eukaryota</taxon>
        <taxon>Fungi</taxon>
        <taxon>Dikarya</taxon>
        <taxon>Ascomycota</taxon>
        <taxon>Pezizomycotina</taxon>
        <taxon>Dothideomycetes</taxon>
        <taxon>Pleosporomycetidae</taxon>
        <taxon>Pleosporales</taxon>
        <taxon>Pleosporineae</taxon>
        <taxon>Phaeosphaeriaceae</taxon>
        <taxon>Parastagonospora</taxon>
    </lineage>
</organism>
<dbReference type="VEuPathDB" id="FungiDB:JI435_200300"/>
<proteinExistence type="predicted"/>
<accession>A0A7U2I0U0</accession>
<dbReference type="Proteomes" id="UP000663193">
    <property type="component" value="Chromosome 5"/>
</dbReference>
<dbReference type="AlphaFoldDB" id="A0A7U2I0U0"/>
<feature type="non-terminal residue" evidence="1">
    <location>
        <position position="68"/>
    </location>
</feature>
<evidence type="ECO:0000313" key="1">
    <source>
        <dbReference type="EMBL" id="QRC95202.1"/>
    </source>
</evidence>
<dbReference type="EMBL" id="CP069027">
    <property type="protein sequence ID" value="QRC95202.1"/>
    <property type="molecule type" value="Genomic_DNA"/>
</dbReference>
<evidence type="ECO:0000313" key="2">
    <source>
        <dbReference type="Proteomes" id="UP000663193"/>
    </source>
</evidence>
<gene>
    <name evidence="1" type="ORF">JI435_200300</name>
</gene>
<keyword evidence="2" id="KW-1185">Reference proteome</keyword>
<name>A0A7U2I0U0_PHANO</name>